<evidence type="ECO:0000256" key="3">
    <source>
        <dbReference type="ARBA" id="ARBA00022692"/>
    </source>
</evidence>
<evidence type="ECO:0000256" key="1">
    <source>
        <dbReference type="ARBA" id="ARBA00004651"/>
    </source>
</evidence>
<name>A0A318RDF4_WILLI</name>
<evidence type="ECO:0000256" key="4">
    <source>
        <dbReference type="ARBA" id="ARBA00022989"/>
    </source>
</evidence>
<dbReference type="OrthoDB" id="7596142at2"/>
<gene>
    <name evidence="8" type="ORF">DFR67_12835</name>
</gene>
<evidence type="ECO:0000313" key="9">
    <source>
        <dbReference type="Proteomes" id="UP000247591"/>
    </source>
</evidence>
<keyword evidence="9" id="KW-1185">Reference proteome</keyword>
<evidence type="ECO:0000256" key="6">
    <source>
        <dbReference type="SAM" id="Phobius"/>
    </source>
</evidence>
<dbReference type="Proteomes" id="UP000247591">
    <property type="component" value="Unassembled WGS sequence"/>
</dbReference>
<feature type="transmembrane region" description="Helical" evidence="6">
    <location>
        <begin position="41"/>
        <end position="64"/>
    </location>
</feature>
<dbReference type="AlphaFoldDB" id="A0A318RDF4"/>
<evidence type="ECO:0000259" key="7">
    <source>
        <dbReference type="Pfam" id="PF13396"/>
    </source>
</evidence>
<dbReference type="InterPro" id="IPR027379">
    <property type="entry name" value="CLS_N"/>
</dbReference>
<accession>A0A318RDF4</accession>
<dbReference type="Pfam" id="PF13396">
    <property type="entry name" value="PLDc_N"/>
    <property type="match status" value="1"/>
</dbReference>
<keyword evidence="4 6" id="KW-1133">Transmembrane helix</keyword>
<keyword evidence="2" id="KW-1003">Cell membrane</keyword>
<evidence type="ECO:0000256" key="2">
    <source>
        <dbReference type="ARBA" id="ARBA00022475"/>
    </source>
</evidence>
<comment type="caution">
    <text evidence="8">The sequence shown here is derived from an EMBL/GenBank/DDBJ whole genome shotgun (WGS) entry which is preliminary data.</text>
</comment>
<feature type="domain" description="Cardiolipin synthase N-terminal" evidence="7">
    <location>
        <begin position="28"/>
        <end position="65"/>
    </location>
</feature>
<organism evidence="8 9">
    <name type="scientific">Williamsia limnetica</name>
    <dbReference type="NCBI Taxonomy" id="882452"/>
    <lineage>
        <taxon>Bacteria</taxon>
        <taxon>Bacillati</taxon>
        <taxon>Actinomycetota</taxon>
        <taxon>Actinomycetes</taxon>
        <taxon>Mycobacteriales</taxon>
        <taxon>Nocardiaceae</taxon>
        <taxon>Williamsia</taxon>
    </lineage>
</organism>
<comment type="subcellular location">
    <subcellularLocation>
        <location evidence="1">Cell membrane</location>
        <topology evidence="1">Multi-pass membrane protein</topology>
    </subcellularLocation>
</comment>
<proteinExistence type="predicted"/>
<sequence length="127" mass="14340">MWDSFWDFIWYTLVIFAFIAYLMILFNVLADLFRDHKTSGFIKAVWIIFLILVPYITVFVYLIARGRGMAERAQASQLAAREQADAYIKQAAGTASPADQIHSAKALLDNGTITQQEFDSLKAKALA</sequence>
<protein>
    <submittedName>
        <fullName evidence="8">Phospholipase D-like protein</fullName>
    </submittedName>
</protein>
<keyword evidence="5 6" id="KW-0472">Membrane</keyword>
<evidence type="ECO:0000256" key="5">
    <source>
        <dbReference type="ARBA" id="ARBA00023136"/>
    </source>
</evidence>
<feature type="transmembrane region" description="Helical" evidence="6">
    <location>
        <begin position="9"/>
        <end position="29"/>
    </location>
</feature>
<dbReference type="RefSeq" id="WP_110472879.1">
    <property type="nucleotide sequence ID" value="NZ_QJSP01000028.1"/>
</dbReference>
<reference evidence="8 9" key="1">
    <citation type="submission" date="2018-06" db="EMBL/GenBank/DDBJ databases">
        <title>Genomic Encyclopedia of Type Strains, Phase IV (KMG-IV): sequencing the most valuable type-strain genomes for metagenomic binning, comparative biology and taxonomic classification.</title>
        <authorList>
            <person name="Goeker M."/>
        </authorList>
    </citation>
    <scope>NUCLEOTIDE SEQUENCE [LARGE SCALE GENOMIC DNA]</scope>
    <source>
        <strain evidence="8 9">DSM 45521</strain>
    </source>
</reference>
<dbReference type="EMBL" id="QJSP01000028">
    <property type="protein sequence ID" value="PYE11909.1"/>
    <property type="molecule type" value="Genomic_DNA"/>
</dbReference>
<keyword evidence="3 6" id="KW-0812">Transmembrane</keyword>
<evidence type="ECO:0000313" key="8">
    <source>
        <dbReference type="EMBL" id="PYE11909.1"/>
    </source>
</evidence>